<proteinExistence type="predicted"/>
<name>A0A158KR81_9BURK</name>
<dbReference type="AlphaFoldDB" id="A0A158KR81"/>
<accession>A0A158KR81</accession>
<reference evidence="1" key="1">
    <citation type="submission" date="2016-01" db="EMBL/GenBank/DDBJ databases">
        <authorList>
            <person name="Peeters C."/>
        </authorList>
    </citation>
    <scope>NUCLEOTIDE SEQUENCE [LARGE SCALE GENOMIC DNA]</scope>
    <source>
        <strain evidence="1">LMG 22940</strain>
    </source>
</reference>
<dbReference type="RefSeq" id="WP_160110123.1">
    <property type="nucleotide sequence ID" value="NZ_FCON02000142.1"/>
</dbReference>
<organism evidence="1 2">
    <name type="scientific">Caballeronia choica</name>
    <dbReference type="NCBI Taxonomy" id="326476"/>
    <lineage>
        <taxon>Bacteria</taxon>
        <taxon>Pseudomonadati</taxon>
        <taxon>Pseudomonadota</taxon>
        <taxon>Betaproteobacteria</taxon>
        <taxon>Burkholderiales</taxon>
        <taxon>Burkholderiaceae</taxon>
        <taxon>Caballeronia</taxon>
    </lineage>
</organism>
<evidence type="ECO:0000313" key="2">
    <source>
        <dbReference type="Proteomes" id="UP000054770"/>
    </source>
</evidence>
<evidence type="ECO:0000313" key="1">
    <source>
        <dbReference type="EMBL" id="SAL83648.1"/>
    </source>
</evidence>
<keyword evidence="2" id="KW-1185">Reference proteome</keyword>
<sequence>MGQAPDAIRSDDRAIAIRPRLGSGSRAIALREAVTLITSLADWGVMNDLSASCAFNARARIENGKRENPHRADIEHVRFQ</sequence>
<protein>
    <submittedName>
        <fullName evidence="1">Uncharacterized protein</fullName>
    </submittedName>
</protein>
<dbReference type="EMBL" id="FCON02000142">
    <property type="protein sequence ID" value="SAL83648.1"/>
    <property type="molecule type" value="Genomic_DNA"/>
</dbReference>
<dbReference type="Proteomes" id="UP000054770">
    <property type="component" value="Unassembled WGS sequence"/>
</dbReference>
<comment type="caution">
    <text evidence="1">The sequence shown here is derived from an EMBL/GenBank/DDBJ whole genome shotgun (WGS) entry which is preliminary data.</text>
</comment>
<gene>
    <name evidence="1" type="ORF">AWB68_06992</name>
</gene>